<dbReference type="RefSeq" id="WP_377339443.1">
    <property type="nucleotide sequence ID" value="NZ_JALBWS010000014.1"/>
</dbReference>
<feature type="signal peptide" evidence="1">
    <location>
        <begin position="1"/>
        <end position="22"/>
    </location>
</feature>
<protein>
    <submittedName>
        <fullName evidence="2">Alpha/beta hydrolase family protein</fullName>
        <ecNumber evidence="2">3.4.-.-</ecNumber>
    </submittedName>
</protein>
<dbReference type="EC" id="3.4.-.-" evidence="2"/>
<sequence length="245" mass="26594">MNLRHASASLLLWLCAAAYVCAAEPATIERSATLADVFPAAQVQALRSVLPADQRVTWAVRLPSTSPRSVLVFVSPNAAADPPPGWDTVLDRHATVWIAARDFGNPAPSHQRVLVALMGLALARRDYVPTDARRYIGGMSGGGRIASIAATTFPQRFDGALYLAGADDFGQAEPARLAAIAANRYVFLTGDKDFNRREMRQVHQRYRKAGVPQTLLLDLPHFAHHYPGANDLERALAFLDGGAER</sequence>
<gene>
    <name evidence="2" type="ORF">ACFPK0_07405</name>
</gene>
<keyword evidence="2" id="KW-0378">Hydrolase</keyword>
<keyword evidence="3" id="KW-1185">Reference proteome</keyword>
<feature type="chain" id="PRO_5047028904" evidence="1">
    <location>
        <begin position="23"/>
        <end position="245"/>
    </location>
</feature>
<comment type="caution">
    <text evidence="2">The sequence shown here is derived from an EMBL/GenBank/DDBJ whole genome shotgun (WGS) entry which is preliminary data.</text>
</comment>
<dbReference type="InterPro" id="IPR029058">
    <property type="entry name" value="AB_hydrolase_fold"/>
</dbReference>
<reference evidence="3" key="1">
    <citation type="journal article" date="2019" name="Int. J. Syst. Evol. Microbiol.">
        <title>The Global Catalogue of Microorganisms (GCM) 10K type strain sequencing project: providing services to taxonomists for standard genome sequencing and annotation.</title>
        <authorList>
            <consortium name="The Broad Institute Genomics Platform"/>
            <consortium name="The Broad Institute Genome Sequencing Center for Infectious Disease"/>
            <person name="Wu L."/>
            <person name="Ma J."/>
        </authorList>
    </citation>
    <scope>NUCLEOTIDE SEQUENCE [LARGE SCALE GENOMIC DNA]</scope>
    <source>
        <strain evidence="3">KACC 12822</strain>
    </source>
</reference>
<keyword evidence="1" id="KW-0732">Signal</keyword>
<dbReference type="GO" id="GO:0016787">
    <property type="term" value="F:hydrolase activity"/>
    <property type="evidence" value="ECO:0007669"/>
    <property type="project" value="UniProtKB-KW"/>
</dbReference>
<name>A0ABW0JUJ6_9GAMM</name>
<proteinExistence type="predicted"/>
<accession>A0ABW0JUJ6</accession>
<dbReference type="EMBL" id="JBHSMM010000001">
    <property type="protein sequence ID" value="MFC5439833.1"/>
    <property type="molecule type" value="Genomic_DNA"/>
</dbReference>
<organism evidence="2 3">
    <name type="scientific">Rhodanobacter ginsenosidimutans</name>
    <dbReference type="NCBI Taxonomy" id="490571"/>
    <lineage>
        <taxon>Bacteria</taxon>
        <taxon>Pseudomonadati</taxon>
        <taxon>Pseudomonadota</taxon>
        <taxon>Gammaproteobacteria</taxon>
        <taxon>Lysobacterales</taxon>
        <taxon>Rhodanobacteraceae</taxon>
        <taxon>Rhodanobacter</taxon>
    </lineage>
</organism>
<dbReference type="Proteomes" id="UP001596018">
    <property type="component" value="Unassembled WGS sequence"/>
</dbReference>
<evidence type="ECO:0000256" key="1">
    <source>
        <dbReference type="SAM" id="SignalP"/>
    </source>
</evidence>
<dbReference type="SUPFAM" id="SSF53474">
    <property type="entry name" value="alpha/beta-Hydrolases"/>
    <property type="match status" value="1"/>
</dbReference>
<evidence type="ECO:0000313" key="2">
    <source>
        <dbReference type="EMBL" id="MFC5439833.1"/>
    </source>
</evidence>
<dbReference type="Gene3D" id="3.40.50.1820">
    <property type="entry name" value="alpha/beta hydrolase"/>
    <property type="match status" value="1"/>
</dbReference>
<evidence type="ECO:0000313" key="3">
    <source>
        <dbReference type="Proteomes" id="UP001596018"/>
    </source>
</evidence>